<organism evidence="4 5">
    <name type="scientific">Candidatus Kutchimonas denitrificans</name>
    <dbReference type="NCBI Taxonomy" id="3056748"/>
    <lineage>
        <taxon>Bacteria</taxon>
        <taxon>Pseudomonadati</taxon>
        <taxon>Gemmatimonadota</taxon>
        <taxon>Gemmatimonadia</taxon>
        <taxon>Candidatus Palauibacterales</taxon>
        <taxon>Candidatus Palauibacteraceae</taxon>
        <taxon>Candidatus Kutchimonas</taxon>
    </lineage>
</organism>
<dbReference type="InterPro" id="IPR001509">
    <property type="entry name" value="Epimerase_deHydtase"/>
</dbReference>
<evidence type="ECO:0000313" key="4">
    <source>
        <dbReference type="EMBL" id="NIR75399.1"/>
    </source>
</evidence>
<evidence type="ECO:0000259" key="3">
    <source>
        <dbReference type="Pfam" id="PF01370"/>
    </source>
</evidence>
<name>A0AAE4Z7U3_9BACT</name>
<evidence type="ECO:0000256" key="2">
    <source>
        <dbReference type="ARBA" id="ARBA00023136"/>
    </source>
</evidence>
<comment type="caution">
    <text evidence="4">The sequence shown here is derived from an EMBL/GenBank/DDBJ whole genome shotgun (WGS) entry which is preliminary data.</text>
</comment>
<sequence length="226" mass="24604">MQKTAIVIGATGLVGGHLNRQLVDSERYGLVRVFTRRTTGIDDGKLEEHLVNFDEIETWRGAIQGDELFSALGTTLKRAGSKEAQYRVDFTYQYDVARAAARNGVGKYLLVSSAGADPDSRIFYSRMKGELEEAVEELSFESIVIFRPSVLAGEREETRVGEKLGGLVLGALARFVPPVRKYRPVPGATVARAMIAAASRTGGPRVETYELAEIFSLAEDGTDGAD</sequence>
<comment type="subcellular location">
    <subcellularLocation>
        <location evidence="1">Membrane</location>
    </subcellularLocation>
</comment>
<proteinExistence type="predicted"/>
<protein>
    <submittedName>
        <fullName evidence="4">NAD(P)H-binding protein</fullName>
    </submittedName>
</protein>
<dbReference type="GO" id="GO:0016020">
    <property type="term" value="C:membrane"/>
    <property type="evidence" value="ECO:0007669"/>
    <property type="project" value="UniProtKB-SubCell"/>
</dbReference>
<dbReference type="Proteomes" id="UP000702544">
    <property type="component" value="Unassembled WGS sequence"/>
</dbReference>
<dbReference type="InterPro" id="IPR036291">
    <property type="entry name" value="NAD(P)-bd_dom_sf"/>
</dbReference>
<accession>A0AAE4Z7U3</accession>
<feature type="domain" description="NAD-dependent epimerase/dehydratase" evidence="3">
    <location>
        <begin position="6"/>
        <end position="155"/>
    </location>
</feature>
<dbReference type="EMBL" id="JAACAK010000080">
    <property type="protein sequence ID" value="NIR75399.1"/>
    <property type="molecule type" value="Genomic_DNA"/>
</dbReference>
<dbReference type="PANTHER" id="PTHR14097:SF7">
    <property type="entry name" value="OXIDOREDUCTASE HTATIP2"/>
    <property type="match status" value="1"/>
</dbReference>
<gene>
    <name evidence="4" type="ORF">GWO12_09875</name>
</gene>
<dbReference type="Pfam" id="PF01370">
    <property type="entry name" value="Epimerase"/>
    <property type="match status" value="1"/>
</dbReference>
<evidence type="ECO:0000256" key="1">
    <source>
        <dbReference type="ARBA" id="ARBA00004370"/>
    </source>
</evidence>
<dbReference type="Gene3D" id="3.40.50.720">
    <property type="entry name" value="NAD(P)-binding Rossmann-like Domain"/>
    <property type="match status" value="1"/>
</dbReference>
<dbReference type="AlphaFoldDB" id="A0AAE4Z7U3"/>
<evidence type="ECO:0000313" key="5">
    <source>
        <dbReference type="Proteomes" id="UP000702544"/>
    </source>
</evidence>
<reference evidence="4 5" key="1">
    <citation type="submission" date="2020-01" db="EMBL/GenBank/DDBJ databases">
        <title>Genomes assembled from Gulf of Kutch pelagic sediment metagenomes.</title>
        <authorList>
            <person name="Chandrashekar M."/>
            <person name="Mahajan M.S."/>
            <person name="Dave K.J."/>
            <person name="Vatsa P."/>
            <person name="Nathani N.M."/>
        </authorList>
    </citation>
    <scope>NUCLEOTIDE SEQUENCE [LARGE SCALE GENOMIC DNA]</scope>
    <source>
        <strain evidence="4">KS3-K002</strain>
    </source>
</reference>
<dbReference type="SUPFAM" id="SSF51735">
    <property type="entry name" value="NAD(P)-binding Rossmann-fold domains"/>
    <property type="match status" value="1"/>
</dbReference>
<keyword evidence="2" id="KW-0472">Membrane</keyword>
<dbReference type="PANTHER" id="PTHR14097">
    <property type="entry name" value="OXIDOREDUCTASE HTATIP2"/>
    <property type="match status" value="1"/>
</dbReference>